<accession>A0ABX8CKT3</accession>
<organism evidence="1 2">
    <name type="scientific">Nocardia tengchongensis</name>
    <dbReference type="NCBI Taxonomy" id="2055889"/>
    <lineage>
        <taxon>Bacteria</taxon>
        <taxon>Bacillati</taxon>
        <taxon>Actinomycetota</taxon>
        <taxon>Actinomycetes</taxon>
        <taxon>Mycobacteriales</taxon>
        <taxon>Nocardiaceae</taxon>
        <taxon>Nocardia</taxon>
    </lineage>
</organism>
<dbReference type="EMBL" id="CP074371">
    <property type="protein sequence ID" value="QVI20569.1"/>
    <property type="molecule type" value="Genomic_DNA"/>
</dbReference>
<sequence length="163" mass="17783">MAGRALDVPVKLVACVGFGIDAHHGVCHAHFLENVAALAKLGAYQGVFALTPGIRAVDEWLDAVAHVQRHTPERESIVCASITDAARGEFGDHRSVPRTRDAEDELFINPLMSMVWGFDLDAVAGRVLYRKEIEDAATPYEVAAAIEAFRDRIALRPRRAIPG</sequence>
<name>A0ABX8CKT3_9NOCA</name>
<protein>
    <submittedName>
        <fullName evidence="1">Uncharacterized protein</fullName>
    </submittedName>
</protein>
<evidence type="ECO:0000313" key="2">
    <source>
        <dbReference type="Proteomes" id="UP000683310"/>
    </source>
</evidence>
<proteinExistence type="predicted"/>
<reference evidence="1 2" key="1">
    <citation type="submission" date="2021-04" db="EMBL/GenBank/DDBJ databases">
        <title>Nocardia tengchongensis.</title>
        <authorList>
            <person name="Zhuang k."/>
            <person name="Ran Y."/>
            <person name="Li W."/>
        </authorList>
    </citation>
    <scope>NUCLEOTIDE SEQUENCE [LARGE SCALE GENOMIC DNA]</scope>
    <source>
        <strain evidence="1 2">CFH S0057</strain>
    </source>
</reference>
<gene>
    <name evidence="1" type="ORF">KHQ06_31220</name>
</gene>
<keyword evidence="2" id="KW-1185">Reference proteome</keyword>
<evidence type="ECO:0000313" key="1">
    <source>
        <dbReference type="EMBL" id="QVI20569.1"/>
    </source>
</evidence>
<dbReference type="Proteomes" id="UP000683310">
    <property type="component" value="Chromosome"/>
</dbReference>